<accession>A0A1M5LAY9</accession>
<proteinExistence type="predicted"/>
<sequence>MIENYTFNEYEKRFEPLEKECTYCGEAKMESMDDCCFVALYATNDRTNLIVYRSVKYSAITIGVPRCSSCKKIHISTQSKANWVSLGISASVLIFIIYLFFGFNPFSIVFGLFGIFIGAVLIAPKLTETYTNNNGIYTMKDGAETNQFVNDLVTAGWSFTKPSA</sequence>
<dbReference type="RefSeq" id="WP_073415513.1">
    <property type="nucleotide sequence ID" value="NZ_FQWC01000003.1"/>
</dbReference>
<evidence type="ECO:0000313" key="2">
    <source>
        <dbReference type="EMBL" id="SHG61879.1"/>
    </source>
</evidence>
<reference evidence="3" key="1">
    <citation type="submission" date="2016-11" db="EMBL/GenBank/DDBJ databases">
        <authorList>
            <person name="Varghese N."/>
            <person name="Submissions S."/>
        </authorList>
    </citation>
    <scope>NUCLEOTIDE SEQUENCE [LARGE SCALE GENOMIC DNA]</scope>
    <source>
        <strain evidence="3">DSM 17963</strain>
    </source>
</reference>
<keyword evidence="3" id="KW-1185">Reference proteome</keyword>
<keyword evidence="1" id="KW-1133">Transmembrane helix</keyword>
<dbReference type="AlphaFoldDB" id="A0A1M5LAY9"/>
<feature type="transmembrane region" description="Helical" evidence="1">
    <location>
        <begin position="106"/>
        <end position="123"/>
    </location>
</feature>
<evidence type="ECO:0000313" key="3">
    <source>
        <dbReference type="Proteomes" id="UP000184071"/>
    </source>
</evidence>
<protein>
    <submittedName>
        <fullName evidence="2">Uncharacterized protein</fullName>
    </submittedName>
</protein>
<name>A0A1M5LAY9_9FLAO</name>
<feature type="transmembrane region" description="Helical" evidence="1">
    <location>
        <begin position="81"/>
        <end position="100"/>
    </location>
</feature>
<dbReference type="OrthoDB" id="679319at2"/>
<organism evidence="2 3">
    <name type="scientific">Flavobacterium defluvii</name>
    <dbReference type="NCBI Taxonomy" id="370979"/>
    <lineage>
        <taxon>Bacteria</taxon>
        <taxon>Pseudomonadati</taxon>
        <taxon>Bacteroidota</taxon>
        <taxon>Flavobacteriia</taxon>
        <taxon>Flavobacteriales</taxon>
        <taxon>Flavobacteriaceae</taxon>
        <taxon>Flavobacterium</taxon>
    </lineage>
</organism>
<keyword evidence="1" id="KW-0812">Transmembrane</keyword>
<keyword evidence="1" id="KW-0472">Membrane</keyword>
<gene>
    <name evidence="2" type="ORF">SAMN05443663_103314</name>
</gene>
<evidence type="ECO:0000256" key="1">
    <source>
        <dbReference type="SAM" id="Phobius"/>
    </source>
</evidence>
<dbReference type="EMBL" id="FQWC01000003">
    <property type="protein sequence ID" value="SHG61879.1"/>
    <property type="molecule type" value="Genomic_DNA"/>
</dbReference>
<dbReference type="Proteomes" id="UP000184071">
    <property type="component" value="Unassembled WGS sequence"/>
</dbReference>